<dbReference type="InterPro" id="IPR023940">
    <property type="entry name" value="DHDPR_bac"/>
</dbReference>
<protein>
    <recommendedName>
        <fullName evidence="10 13">4-hydroxy-tetrahydrodipicolinate reductase</fullName>
        <shortName evidence="13">HTPA reductase</shortName>
        <ecNumber evidence="10 13">1.17.1.8</ecNumber>
    </recommendedName>
</protein>
<dbReference type="InterPro" id="IPR022664">
    <property type="entry name" value="DapB_N_CS"/>
</dbReference>
<dbReference type="SUPFAM" id="SSF55347">
    <property type="entry name" value="Glyceraldehyde-3-phosphate dehydrogenase-like, C-terminal domain"/>
    <property type="match status" value="1"/>
</dbReference>
<evidence type="ECO:0000313" key="16">
    <source>
        <dbReference type="EMBL" id="KTC98669.1"/>
    </source>
</evidence>
<dbReference type="PROSITE" id="PS01298">
    <property type="entry name" value="DAPB"/>
    <property type="match status" value="1"/>
</dbReference>
<evidence type="ECO:0000256" key="3">
    <source>
        <dbReference type="ARBA" id="ARBA00022605"/>
    </source>
</evidence>
<feature type="binding site" evidence="13">
    <location>
        <begin position="104"/>
        <end position="107"/>
    </location>
    <ligand>
        <name>NAD(+)</name>
        <dbReference type="ChEBI" id="CHEBI:57540"/>
    </ligand>
</feature>
<dbReference type="InterPro" id="IPR022663">
    <property type="entry name" value="DapB_C"/>
</dbReference>
<dbReference type="RefSeq" id="WP_058526001.1">
    <property type="nucleotide sequence ID" value="NZ_CAAAHY010000008.1"/>
</dbReference>
<evidence type="ECO:0000256" key="9">
    <source>
        <dbReference type="ARBA" id="ARBA00037922"/>
    </source>
</evidence>
<dbReference type="PATRIC" id="fig|448.7.peg.871"/>
<evidence type="ECO:0000259" key="14">
    <source>
        <dbReference type="Pfam" id="PF01113"/>
    </source>
</evidence>
<comment type="function">
    <text evidence="13">Catalyzes the conversion of 4-hydroxy-tetrahydrodipicolinate (HTPA) to tetrahydrodipicolinate.</text>
</comment>
<gene>
    <name evidence="13 16" type="primary">dapB</name>
    <name evidence="16" type="ORF">Lery_0833</name>
</gene>
<comment type="subcellular location">
    <subcellularLocation>
        <location evidence="13">Cytoplasm</location>
    </subcellularLocation>
</comment>
<evidence type="ECO:0000256" key="11">
    <source>
        <dbReference type="ARBA" id="ARBA00049080"/>
    </source>
</evidence>
<dbReference type="Gene3D" id="3.30.360.10">
    <property type="entry name" value="Dihydrodipicolinate Reductase, domain 2"/>
    <property type="match status" value="1"/>
</dbReference>
<dbReference type="UniPathway" id="UPA00034">
    <property type="reaction ID" value="UER00018"/>
</dbReference>
<dbReference type="EMBL" id="LNYA01000018">
    <property type="protein sequence ID" value="KTC98669.1"/>
    <property type="molecule type" value="Genomic_DNA"/>
</dbReference>
<keyword evidence="5 13" id="KW-0220">Diaminopimelate biosynthesis</keyword>
<dbReference type="InterPro" id="IPR000846">
    <property type="entry name" value="DapB_N"/>
</dbReference>
<evidence type="ECO:0000256" key="1">
    <source>
        <dbReference type="ARBA" id="ARBA00006642"/>
    </source>
</evidence>
<dbReference type="GO" id="GO:0050661">
    <property type="term" value="F:NADP binding"/>
    <property type="evidence" value="ECO:0007669"/>
    <property type="project" value="UniProtKB-UniRule"/>
</dbReference>
<dbReference type="GO" id="GO:0016726">
    <property type="term" value="F:oxidoreductase activity, acting on CH or CH2 groups, NAD or NADP as acceptor"/>
    <property type="evidence" value="ECO:0007669"/>
    <property type="project" value="UniProtKB-UniRule"/>
</dbReference>
<feature type="domain" description="Dihydrodipicolinate reductase N-terminal" evidence="14">
    <location>
        <begin position="4"/>
        <end position="107"/>
    </location>
</feature>
<comment type="caution">
    <text evidence="13">Was originally thought to be a dihydrodipicolinate reductase (DHDPR), catalyzing the conversion of dihydrodipicolinate to tetrahydrodipicolinate. However, it was shown in E.coli that the substrate of the enzymatic reaction is not dihydrodipicolinate (DHDP) but in fact (2S,4S)-4-hydroxy-2,3,4,5-tetrahydrodipicolinic acid (HTPA), the product released by the DapA-catalyzed reaction.</text>
</comment>
<dbReference type="InterPro" id="IPR036291">
    <property type="entry name" value="NAD(P)-bd_dom_sf"/>
</dbReference>
<keyword evidence="4 13" id="KW-0521">NADP</keyword>
<organism evidence="16 17">
    <name type="scientific">Legionella erythra</name>
    <dbReference type="NCBI Taxonomy" id="448"/>
    <lineage>
        <taxon>Bacteria</taxon>
        <taxon>Pseudomonadati</taxon>
        <taxon>Pseudomonadota</taxon>
        <taxon>Gammaproteobacteria</taxon>
        <taxon>Legionellales</taxon>
        <taxon>Legionellaceae</taxon>
        <taxon>Legionella</taxon>
    </lineage>
</organism>
<dbReference type="STRING" id="448.Lery_0833"/>
<evidence type="ECO:0000256" key="7">
    <source>
        <dbReference type="ARBA" id="ARBA00023027"/>
    </source>
</evidence>
<name>A0A0W0TSR0_LEGER</name>
<reference evidence="16 17" key="1">
    <citation type="submission" date="2015-11" db="EMBL/GenBank/DDBJ databases">
        <title>Genomic analysis of 38 Legionella species identifies large and diverse effector repertoires.</title>
        <authorList>
            <person name="Burstein D."/>
            <person name="Amaro F."/>
            <person name="Zusman T."/>
            <person name="Lifshitz Z."/>
            <person name="Cohen O."/>
            <person name="Gilbert J.A."/>
            <person name="Pupko T."/>
            <person name="Shuman H.A."/>
            <person name="Segal G."/>
        </authorList>
    </citation>
    <scope>NUCLEOTIDE SEQUENCE [LARGE SCALE GENOMIC DNA]</scope>
    <source>
        <strain evidence="16 17">SE-32A-C8</strain>
    </source>
</reference>
<accession>A0A0W0TSR0</accession>
<evidence type="ECO:0000256" key="10">
    <source>
        <dbReference type="ARBA" id="ARBA00038983"/>
    </source>
</evidence>
<dbReference type="CDD" id="cd02274">
    <property type="entry name" value="DHDPR_N"/>
    <property type="match status" value="1"/>
</dbReference>
<feature type="binding site" evidence="13">
    <location>
        <position position="135"/>
    </location>
    <ligand>
        <name>(S)-2,3,4,5-tetrahydrodipicolinate</name>
        <dbReference type="ChEBI" id="CHEBI:16845"/>
    </ligand>
</feature>
<keyword evidence="3 13" id="KW-0028">Amino-acid biosynthesis</keyword>
<comment type="catalytic activity">
    <reaction evidence="12 13">
        <text>(S)-2,3,4,5-tetrahydrodipicolinate + NAD(+) + H2O = (2S,4S)-4-hydroxy-2,3,4,5-tetrahydrodipicolinate + NADH + H(+)</text>
        <dbReference type="Rhea" id="RHEA:35323"/>
        <dbReference type="ChEBI" id="CHEBI:15377"/>
        <dbReference type="ChEBI" id="CHEBI:15378"/>
        <dbReference type="ChEBI" id="CHEBI:16845"/>
        <dbReference type="ChEBI" id="CHEBI:57540"/>
        <dbReference type="ChEBI" id="CHEBI:57945"/>
        <dbReference type="ChEBI" id="CHEBI:67139"/>
        <dbReference type="EC" id="1.17.1.8"/>
    </reaction>
</comment>
<dbReference type="EC" id="1.17.1.8" evidence="10 13"/>
<dbReference type="Proteomes" id="UP000054773">
    <property type="component" value="Unassembled WGS sequence"/>
</dbReference>
<dbReference type="HAMAP" id="MF_00102">
    <property type="entry name" value="DapB"/>
    <property type="match status" value="1"/>
</dbReference>
<dbReference type="Pfam" id="PF05173">
    <property type="entry name" value="DapB_C"/>
    <property type="match status" value="1"/>
</dbReference>
<feature type="active site" description="Proton donor" evidence="13">
    <location>
        <position position="138"/>
    </location>
</feature>
<feature type="binding site" evidence="13">
    <location>
        <begin position="78"/>
        <end position="80"/>
    </location>
    <ligand>
        <name>NAD(+)</name>
        <dbReference type="ChEBI" id="CHEBI:57540"/>
    </ligand>
</feature>
<dbReference type="NCBIfam" id="TIGR00036">
    <property type="entry name" value="dapB"/>
    <property type="match status" value="1"/>
</dbReference>
<keyword evidence="8 13" id="KW-0457">Lysine biosynthesis</keyword>
<feature type="active site" description="Proton donor/acceptor" evidence="13">
    <location>
        <position position="134"/>
    </location>
</feature>
<evidence type="ECO:0000313" key="17">
    <source>
        <dbReference type="Proteomes" id="UP000054773"/>
    </source>
</evidence>
<proteinExistence type="inferred from homology"/>
<evidence type="ECO:0000256" key="6">
    <source>
        <dbReference type="ARBA" id="ARBA00023002"/>
    </source>
</evidence>
<comment type="caution">
    <text evidence="13">Lacks conserved residue(s) required for the propagation of feature annotation.</text>
</comment>
<evidence type="ECO:0000256" key="5">
    <source>
        <dbReference type="ARBA" id="ARBA00022915"/>
    </source>
</evidence>
<dbReference type="PANTHER" id="PTHR20836:SF0">
    <property type="entry name" value="4-HYDROXY-TETRAHYDRODIPICOLINATE REDUCTASE 1, CHLOROPLASTIC-RELATED"/>
    <property type="match status" value="1"/>
</dbReference>
<comment type="subunit">
    <text evidence="13">Homotetramer.</text>
</comment>
<dbReference type="OrthoDB" id="9790352at2"/>
<feature type="binding site" evidence="13">
    <location>
        <begin position="9"/>
        <end position="14"/>
    </location>
    <ligand>
        <name>NAD(+)</name>
        <dbReference type="ChEBI" id="CHEBI:57540"/>
    </ligand>
</feature>
<evidence type="ECO:0000256" key="8">
    <source>
        <dbReference type="ARBA" id="ARBA00023154"/>
    </source>
</evidence>
<feature type="domain" description="Dihydrodipicolinate reductase C-terminal" evidence="15">
    <location>
        <begin position="111"/>
        <end position="243"/>
    </location>
</feature>
<evidence type="ECO:0000256" key="2">
    <source>
        <dbReference type="ARBA" id="ARBA00022490"/>
    </source>
</evidence>
<keyword evidence="6 13" id="KW-0560">Oxidoreductase</keyword>
<dbReference type="GO" id="GO:0005829">
    <property type="term" value="C:cytosol"/>
    <property type="evidence" value="ECO:0007669"/>
    <property type="project" value="TreeGrafter"/>
</dbReference>
<evidence type="ECO:0000259" key="15">
    <source>
        <dbReference type="Pfam" id="PF05173"/>
    </source>
</evidence>
<keyword evidence="17" id="KW-1185">Reference proteome</keyword>
<dbReference type="FunFam" id="3.30.360.10:FF:000009">
    <property type="entry name" value="4-hydroxy-tetrahydrodipicolinate reductase"/>
    <property type="match status" value="1"/>
</dbReference>
<dbReference type="GO" id="GO:0008839">
    <property type="term" value="F:4-hydroxy-tetrahydrodipicolinate reductase"/>
    <property type="evidence" value="ECO:0007669"/>
    <property type="project" value="UniProtKB-UniRule"/>
</dbReference>
<dbReference type="Pfam" id="PF01113">
    <property type="entry name" value="DapB_N"/>
    <property type="match status" value="1"/>
</dbReference>
<dbReference type="GO" id="GO:0009089">
    <property type="term" value="P:lysine biosynthetic process via diaminopimelate"/>
    <property type="evidence" value="ECO:0007669"/>
    <property type="project" value="UniProtKB-UniRule"/>
</dbReference>
<comment type="similarity">
    <text evidence="1 13">Belongs to the DapB family.</text>
</comment>
<evidence type="ECO:0000256" key="12">
    <source>
        <dbReference type="ARBA" id="ARBA00049396"/>
    </source>
</evidence>
<comment type="pathway">
    <text evidence="9 13">Amino-acid biosynthesis; L-lysine biosynthesis via DAP pathway; (S)-tetrahydrodipicolinate from L-aspartate: step 4/4.</text>
</comment>
<dbReference type="PIRSF" id="PIRSF000161">
    <property type="entry name" value="DHPR"/>
    <property type="match status" value="1"/>
</dbReference>
<dbReference type="PANTHER" id="PTHR20836">
    <property type="entry name" value="DIHYDRODIPICOLINATE REDUCTASE"/>
    <property type="match status" value="1"/>
</dbReference>
<comment type="caution">
    <text evidence="16">The sequence shown here is derived from an EMBL/GenBank/DDBJ whole genome shotgun (WGS) entry which is preliminary data.</text>
</comment>
<feature type="binding site" evidence="13">
    <location>
        <begin position="144"/>
        <end position="145"/>
    </location>
    <ligand>
        <name>(S)-2,3,4,5-tetrahydrodipicolinate</name>
        <dbReference type="ChEBI" id="CHEBI:16845"/>
    </ligand>
</feature>
<evidence type="ECO:0000256" key="4">
    <source>
        <dbReference type="ARBA" id="ARBA00022857"/>
    </source>
</evidence>
<keyword evidence="7 13" id="KW-0520">NAD</keyword>
<comment type="catalytic activity">
    <reaction evidence="11 13">
        <text>(S)-2,3,4,5-tetrahydrodipicolinate + NADP(+) + H2O = (2S,4S)-4-hydroxy-2,3,4,5-tetrahydrodipicolinate + NADPH + H(+)</text>
        <dbReference type="Rhea" id="RHEA:35331"/>
        <dbReference type="ChEBI" id="CHEBI:15377"/>
        <dbReference type="ChEBI" id="CHEBI:15378"/>
        <dbReference type="ChEBI" id="CHEBI:16845"/>
        <dbReference type="ChEBI" id="CHEBI:57783"/>
        <dbReference type="ChEBI" id="CHEBI:58349"/>
        <dbReference type="ChEBI" id="CHEBI:67139"/>
        <dbReference type="EC" id="1.17.1.8"/>
    </reaction>
</comment>
<evidence type="ECO:0000256" key="13">
    <source>
        <dbReference type="HAMAP-Rule" id="MF_00102"/>
    </source>
</evidence>
<dbReference type="SUPFAM" id="SSF51735">
    <property type="entry name" value="NAD(P)-binding Rossmann-fold domains"/>
    <property type="match status" value="1"/>
</dbReference>
<dbReference type="Gene3D" id="3.40.50.720">
    <property type="entry name" value="NAD(P)-binding Rossmann-like Domain"/>
    <property type="match status" value="1"/>
</dbReference>
<sequence length="243" mass="26157">MTARVIVNGALGKMGALACETIAKHPDFELVGALSRQDDLRRAIAEKQASIVIDLTRADSVFENTLAIIESGAHPVIGTSGLLDKQIADLTERSHAKKLGGIIAPNFSISAVLMMRFAAQAARYLGDVEIIETHHPQKYDAPSGTALKTAEMIAKARETSAAPPAGHELLTGARGCQHQDVRIHSLRLPGVIARQQVTFGSLGETLSITHDSIDRACFMLGIVRCCQKVQQLDGLYYGLEHIL</sequence>
<dbReference type="GO" id="GO:0051287">
    <property type="term" value="F:NAD binding"/>
    <property type="evidence" value="ECO:0007669"/>
    <property type="project" value="UniProtKB-UniRule"/>
</dbReference>
<dbReference type="AlphaFoldDB" id="A0A0W0TSR0"/>
<keyword evidence="2 13" id="KW-0963">Cytoplasm</keyword>
<dbReference type="GO" id="GO:0019877">
    <property type="term" value="P:diaminopimelate biosynthetic process"/>
    <property type="evidence" value="ECO:0007669"/>
    <property type="project" value="UniProtKB-UniRule"/>
</dbReference>